<dbReference type="AlphaFoldDB" id="A0A0R2MVZ3"/>
<accession>A0A0R2MVZ3</accession>
<comment type="caution">
    <text evidence="3">The sequence shown here is derived from an EMBL/GenBank/DDBJ whole genome shotgun (WGS) entry which is preliminary data.</text>
</comment>
<sequence>MIFLGPLYQWVVAHFSERINHFPLIRLVMYSLDKTILYLLLFLGIRLVYNALTHKKTRWQQEVKVAIFSGYIILLLALTVFRHAYYPWQLHFYFDRPLSAINTQPFIETIKLSAGRSQFDFWYQSLGNIGWFVPFGFGLPWISQHRRSGLAVVFWGIVLSLGIETMQFLLISGIADIDDVIFNTLGALVGWLLYRVTHLIVKK</sequence>
<evidence type="ECO:0000256" key="1">
    <source>
        <dbReference type="SAM" id="Phobius"/>
    </source>
</evidence>
<dbReference type="PANTHER" id="PTHR36834">
    <property type="entry name" value="MEMBRANE PROTEIN-RELATED"/>
    <property type="match status" value="1"/>
</dbReference>
<evidence type="ECO:0000313" key="3">
    <source>
        <dbReference type="EMBL" id="KRO16546.1"/>
    </source>
</evidence>
<evidence type="ECO:0000313" key="4">
    <source>
        <dbReference type="Proteomes" id="UP000050969"/>
    </source>
</evidence>
<dbReference type="STRING" id="1293598.IV56_GL000988"/>
<dbReference type="Proteomes" id="UP000050969">
    <property type="component" value="Unassembled WGS sequence"/>
</dbReference>
<keyword evidence="1" id="KW-0472">Membrane</keyword>
<feature type="transmembrane region" description="Helical" evidence="1">
    <location>
        <begin position="180"/>
        <end position="201"/>
    </location>
</feature>
<feature type="transmembrane region" description="Helical" evidence="1">
    <location>
        <begin position="149"/>
        <end position="174"/>
    </location>
</feature>
<gene>
    <name evidence="3" type="ORF">IV56_GL000988</name>
</gene>
<proteinExistence type="predicted"/>
<dbReference type="InterPro" id="IPR006976">
    <property type="entry name" value="VanZ-like"/>
</dbReference>
<keyword evidence="1" id="KW-1133">Transmembrane helix</keyword>
<name>A0A0R2MVZ3_9LACO</name>
<keyword evidence="4" id="KW-1185">Reference proteome</keyword>
<dbReference type="PATRIC" id="fig|1293598.4.peg.1039"/>
<feature type="transmembrane region" description="Helical" evidence="1">
    <location>
        <begin position="121"/>
        <end position="142"/>
    </location>
</feature>
<keyword evidence="1" id="KW-0812">Transmembrane</keyword>
<organism evidence="3 4">
    <name type="scientific">Lacticaseibacillus saniviri JCM 17471 = DSM 24301</name>
    <dbReference type="NCBI Taxonomy" id="1293598"/>
    <lineage>
        <taxon>Bacteria</taxon>
        <taxon>Bacillati</taxon>
        <taxon>Bacillota</taxon>
        <taxon>Bacilli</taxon>
        <taxon>Lactobacillales</taxon>
        <taxon>Lactobacillaceae</taxon>
        <taxon>Lacticaseibacillus</taxon>
    </lineage>
</organism>
<protein>
    <submittedName>
        <fullName evidence="3">Glycopeptide antibiotics resistance protein</fullName>
    </submittedName>
</protein>
<dbReference type="RefSeq" id="WP_056992921.1">
    <property type="nucleotide sequence ID" value="NZ_JQCE01000035.1"/>
</dbReference>
<dbReference type="EMBL" id="JQCE01000035">
    <property type="protein sequence ID" value="KRO16546.1"/>
    <property type="molecule type" value="Genomic_DNA"/>
</dbReference>
<dbReference type="PANTHER" id="PTHR36834:SF2">
    <property type="entry name" value="MEMBRANE PROTEIN"/>
    <property type="match status" value="1"/>
</dbReference>
<feature type="transmembrane region" description="Helical" evidence="1">
    <location>
        <begin position="36"/>
        <end position="53"/>
    </location>
</feature>
<feature type="domain" description="VanZ-like" evidence="2">
    <location>
        <begin position="69"/>
        <end position="196"/>
    </location>
</feature>
<feature type="transmembrane region" description="Helical" evidence="1">
    <location>
        <begin position="65"/>
        <end position="85"/>
    </location>
</feature>
<reference evidence="3 4" key="1">
    <citation type="journal article" date="2015" name="Genome Announc.">
        <title>Expanding the biotechnology potential of lactobacilli through comparative genomics of 213 strains and associated genera.</title>
        <authorList>
            <person name="Sun Z."/>
            <person name="Harris H.M."/>
            <person name="McCann A."/>
            <person name="Guo C."/>
            <person name="Argimon S."/>
            <person name="Zhang W."/>
            <person name="Yang X."/>
            <person name="Jeffery I.B."/>
            <person name="Cooney J.C."/>
            <person name="Kagawa T.F."/>
            <person name="Liu W."/>
            <person name="Song Y."/>
            <person name="Salvetti E."/>
            <person name="Wrobel A."/>
            <person name="Rasinkangas P."/>
            <person name="Parkhill J."/>
            <person name="Rea M.C."/>
            <person name="O'Sullivan O."/>
            <person name="Ritari J."/>
            <person name="Douillard F.P."/>
            <person name="Paul Ross R."/>
            <person name="Yang R."/>
            <person name="Briner A.E."/>
            <person name="Felis G.E."/>
            <person name="de Vos W.M."/>
            <person name="Barrangou R."/>
            <person name="Klaenhammer T.R."/>
            <person name="Caufield P.W."/>
            <person name="Cui Y."/>
            <person name="Zhang H."/>
            <person name="O'Toole P.W."/>
        </authorList>
    </citation>
    <scope>NUCLEOTIDE SEQUENCE [LARGE SCALE GENOMIC DNA]</scope>
    <source>
        <strain evidence="3 4">DSM 24301</strain>
    </source>
</reference>
<dbReference type="InterPro" id="IPR053150">
    <property type="entry name" value="Teicoplanin_resist-assoc"/>
</dbReference>
<dbReference type="Pfam" id="PF04892">
    <property type="entry name" value="VanZ"/>
    <property type="match status" value="1"/>
</dbReference>
<evidence type="ECO:0000259" key="2">
    <source>
        <dbReference type="Pfam" id="PF04892"/>
    </source>
</evidence>